<feature type="compositionally biased region" description="Polar residues" evidence="1">
    <location>
        <begin position="350"/>
        <end position="364"/>
    </location>
</feature>
<dbReference type="EMBL" id="BPLR01021720">
    <property type="protein sequence ID" value="GIX92866.1"/>
    <property type="molecule type" value="Genomic_DNA"/>
</dbReference>
<dbReference type="Proteomes" id="UP001054945">
    <property type="component" value="Unassembled WGS sequence"/>
</dbReference>
<feature type="compositionally biased region" description="Basic and acidic residues" evidence="1">
    <location>
        <begin position="571"/>
        <end position="581"/>
    </location>
</feature>
<accession>A0AAV4P736</accession>
<dbReference type="AlphaFoldDB" id="A0AAV4P736"/>
<evidence type="ECO:0000313" key="2">
    <source>
        <dbReference type="EMBL" id="GIX92866.1"/>
    </source>
</evidence>
<dbReference type="InterPro" id="IPR038542">
    <property type="entry name" value="Spidroin_C_sf"/>
</dbReference>
<evidence type="ECO:0000313" key="3">
    <source>
        <dbReference type="Proteomes" id="UP001054945"/>
    </source>
</evidence>
<feature type="compositionally biased region" description="Polar residues" evidence="1">
    <location>
        <begin position="521"/>
        <end position="530"/>
    </location>
</feature>
<evidence type="ECO:0000256" key="1">
    <source>
        <dbReference type="SAM" id="MobiDB-lite"/>
    </source>
</evidence>
<evidence type="ECO:0008006" key="4">
    <source>
        <dbReference type="Google" id="ProtNLM"/>
    </source>
</evidence>
<feature type="compositionally biased region" description="Polar residues" evidence="1">
    <location>
        <begin position="549"/>
        <end position="568"/>
    </location>
</feature>
<dbReference type="Gene3D" id="1.10.10.1350">
    <property type="entry name" value="Spidroin domain, C-terminal domain"/>
    <property type="match status" value="1"/>
</dbReference>
<name>A0AAV4P736_CAEEX</name>
<comment type="caution">
    <text evidence="2">The sequence shown here is derived from an EMBL/GenBank/DDBJ whole genome shotgun (WGS) entry which is preliminary data.</text>
</comment>
<feature type="region of interest" description="Disordered" evidence="1">
    <location>
        <begin position="519"/>
        <end position="581"/>
    </location>
</feature>
<sequence length="581" mass="66229">MTQGISPVSVPGPHGYPILIIREYPGVTPGIITGNDGHIIRIIVPYYSGTIPTTITGPNGQLIYLIPGEHDTTPGAVTNREGEILYIILPEEFSHITSTPGLIGPDRGLINPGYNITPSSQTGPSAQTGTPFSLDFGFPDYDGKETNGTKGTGVGVTGGYDQFGPIPLNYTPQQQFVFGPDFQPEIRIPRNYSLSPQIEFELFGNPEYNNTNPLLTLRQFDNIFSIILKNGSPRIRQIALAILKARGNQPGSFDLRVFVTEMSYIFTEMRNGNNYFNYSELFIELMFELIMAALEIIRNAASFCIQEVTIYSPPQVYVSDYINSFFDILLGGINPEGYQKPGRYPGLNIPGTNNFPPSSQTGYSAQKGNPSDFGYPNYNRNNRMLNRTGQFPNYNRNTRMMNRTEQFPNYNENNRMLNRTNQFSNYNGNNRMSNRTDPFPNYNRRNRNLTRMDQFNNNGNNNMLNRTNSFSNYNGNNRMLNRGGHFPNYNENNRISNRTDQHSNYNGNNRMLNRGEHFPNYNENNRISNRTDQHSNYNRNNRMSNRTNQFPNYNKHNRMSNRTGQFPNYNGHDKMELKNGK</sequence>
<protein>
    <recommendedName>
        <fullName evidence="4">Capsid protein</fullName>
    </recommendedName>
</protein>
<proteinExistence type="predicted"/>
<keyword evidence="3" id="KW-1185">Reference proteome</keyword>
<feature type="region of interest" description="Disordered" evidence="1">
    <location>
        <begin position="341"/>
        <end position="364"/>
    </location>
</feature>
<reference evidence="2 3" key="1">
    <citation type="submission" date="2021-06" db="EMBL/GenBank/DDBJ databases">
        <title>Caerostris extrusa draft genome.</title>
        <authorList>
            <person name="Kono N."/>
            <person name="Arakawa K."/>
        </authorList>
    </citation>
    <scope>NUCLEOTIDE SEQUENCE [LARGE SCALE GENOMIC DNA]</scope>
</reference>
<gene>
    <name evidence="2" type="primary">AVEN_40598_1</name>
    <name evidence="2" type="ORF">CEXT_610411</name>
</gene>
<feature type="compositionally biased region" description="Low complexity" evidence="1">
    <location>
        <begin position="536"/>
        <end position="548"/>
    </location>
</feature>
<organism evidence="2 3">
    <name type="scientific">Caerostris extrusa</name>
    <name type="common">Bark spider</name>
    <name type="synonym">Caerostris bankana</name>
    <dbReference type="NCBI Taxonomy" id="172846"/>
    <lineage>
        <taxon>Eukaryota</taxon>
        <taxon>Metazoa</taxon>
        <taxon>Ecdysozoa</taxon>
        <taxon>Arthropoda</taxon>
        <taxon>Chelicerata</taxon>
        <taxon>Arachnida</taxon>
        <taxon>Araneae</taxon>
        <taxon>Araneomorphae</taxon>
        <taxon>Entelegynae</taxon>
        <taxon>Araneoidea</taxon>
        <taxon>Araneidae</taxon>
        <taxon>Caerostris</taxon>
    </lineage>
</organism>